<reference evidence="4 5" key="1">
    <citation type="submission" date="2018-06" db="EMBL/GenBank/DDBJ databases">
        <title>The Genome of Cuscuta australis (Dodder) Provides Insight into the Evolution of Plant Parasitism.</title>
        <authorList>
            <person name="Liu H."/>
        </authorList>
    </citation>
    <scope>NUCLEOTIDE SEQUENCE [LARGE SCALE GENOMIC DNA]</scope>
    <source>
        <strain evidence="5">cv. Yunnan</strain>
        <tissue evidence="4">Vines</tissue>
    </source>
</reference>
<comment type="similarity">
    <text evidence="1">Belongs to the fantastic four family.</text>
</comment>
<evidence type="ECO:0000313" key="5">
    <source>
        <dbReference type="Proteomes" id="UP000249390"/>
    </source>
</evidence>
<dbReference type="EMBL" id="NQVE01000129">
    <property type="protein sequence ID" value="RAL45825.1"/>
    <property type="molecule type" value="Genomic_DNA"/>
</dbReference>
<evidence type="ECO:0000313" key="4">
    <source>
        <dbReference type="EMBL" id="RAL45825.1"/>
    </source>
</evidence>
<dbReference type="PANTHER" id="PTHR33155:SF8">
    <property type="entry name" value="PROTEIN FANTASTIC FOUR 1"/>
    <property type="match status" value="1"/>
</dbReference>
<evidence type="ECO:0000256" key="1">
    <source>
        <dbReference type="ARBA" id="ARBA00008690"/>
    </source>
</evidence>
<feature type="region of interest" description="Disordered" evidence="2">
    <location>
        <begin position="183"/>
        <end position="213"/>
    </location>
</feature>
<dbReference type="Proteomes" id="UP000249390">
    <property type="component" value="Unassembled WGS sequence"/>
</dbReference>
<feature type="domain" description="FAF" evidence="3">
    <location>
        <begin position="129"/>
        <end position="183"/>
    </location>
</feature>
<evidence type="ECO:0000259" key="3">
    <source>
        <dbReference type="Pfam" id="PF11250"/>
    </source>
</evidence>
<feature type="region of interest" description="Disordered" evidence="2">
    <location>
        <begin position="114"/>
        <end position="144"/>
    </location>
</feature>
<comment type="caution">
    <text evidence="4">The sequence shown here is derived from an EMBL/GenBank/DDBJ whole genome shotgun (WGS) entry which is preliminary data.</text>
</comment>
<keyword evidence="5" id="KW-1185">Reference proteome</keyword>
<organism evidence="4 5">
    <name type="scientific">Cuscuta australis</name>
    <dbReference type="NCBI Taxonomy" id="267555"/>
    <lineage>
        <taxon>Eukaryota</taxon>
        <taxon>Viridiplantae</taxon>
        <taxon>Streptophyta</taxon>
        <taxon>Embryophyta</taxon>
        <taxon>Tracheophyta</taxon>
        <taxon>Spermatophyta</taxon>
        <taxon>Magnoliopsida</taxon>
        <taxon>eudicotyledons</taxon>
        <taxon>Gunneridae</taxon>
        <taxon>Pentapetalae</taxon>
        <taxon>asterids</taxon>
        <taxon>lamiids</taxon>
        <taxon>Solanales</taxon>
        <taxon>Convolvulaceae</taxon>
        <taxon>Cuscuteae</taxon>
        <taxon>Cuscuta</taxon>
        <taxon>Cuscuta subgen. Grammica</taxon>
        <taxon>Cuscuta sect. Cleistogrammica</taxon>
    </lineage>
</organism>
<sequence>MMKAAASYSIAQGLHSNKLMHELDLPPKESIKERFSGGWSFIEELANNPSPTPNQMELPVRLRMTRSSSMLSSKSLEMCTESLGSETGFDNTETIEEISSYLSQQKSRETFVPLPPSAVSNRFPRTKTFPPPLTSSTGRGSDEVKVMRPHREGGRLVLVAISVIKPNPLFQADRTNGRLRLSFKMANRDDEEREEDPEVGSQDRGEDDDEENA</sequence>
<dbReference type="InterPro" id="IPR021410">
    <property type="entry name" value="FAF"/>
</dbReference>
<proteinExistence type="inferred from homology"/>
<dbReference type="AlphaFoldDB" id="A0A328DJ49"/>
<dbReference type="PANTHER" id="PTHR33155">
    <property type="entry name" value="FANTASTIC FOUR-LIKE PROTEIN (DUF3049)"/>
    <property type="match status" value="1"/>
</dbReference>
<accession>A0A328DJ49</accession>
<dbReference type="Pfam" id="PF11250">
    <property type="entry name" value="FAF"/>
    <property type="match status" value="1"/>
</dbReference>
<evidence type="ECO:0000256" key="2">
    <source>
        <dbReference type="SAM" id="MobiDB-lite"/>
    </source>
</evidence>
<feature type="compositionally biased region" description="Acidic residues" evidence="2">
    <location>
        <begin position="189"/>
        <end position="198"/>
    </location>
</feature>
<name>A0A328DJ49_9ASTE</name>
<gene>
    <name evidence="4" type="ORF">DM860_009689</name>
</gene>
<protein>
    <recommendedName>
        <fullName evidence="3">FAF domain-containing protein</fullName>
    </recommendedName>
</protein>
<dbReference type="InterPro" id="IPR046431">
    <property type="entry name" value="FAF_dom"/>
</dbReference>